<keyword evidence="3 7" id="KW-0472">Membrane</keyword>
<dbReference type="Gene3D" id="1.20.1560.10">
    <property type="entry name" value="ABC transporter type 1, transmembrane domain"/>
    <property type="match status" value="1"/>
</dbReference>
<dbReference type="Pfam" id="PF00664">
    <property type="entry name" value="ABC_membrane"/>
    <property type="match status" value="1"/>
</dbReference>
<feature type="region of interest" description="Disordered" evidence="6">
    <location>
        <begin position="30"/>
        <end position="61"/>
    </location>
</feature>
<dbReference type="SUPFAM" id="SSF57667">
    <property type="entry name" value="beta-beta-alpha zinc fingers"/>
    <property type="match status" value="2"/>
</dbReference>
<dbReference type="Pfam" id="PF00005">
    <property type="entry name" value="ABC_tran"/>
    <property type="match status" value="1"/>
</dbReference>
<comment type="caution">
    <text evidence="11">The sequence shown here is derived from an EMBL/GenBank/DDBJ whole genome shotgun (WGS) entry which is preliminary data.</text>
</comment>
<keyword evidence="2 7" id="KW-1133">Transmembrane helix</keyword>
<feature type="coiled-coil region" evidence="5">
    <location>
        <begin position="784"/>
        <end position="874"/>
    </location>
</feature>
<dbReference type="GO" id="GO:0016020">
    <property type="term" value="C:membrane"/>
    <property type="evidence" value="ECO:0007669"/>
    <property type="project" value="InterPro"/>
</dbReference>
<keyword evidence="4" id="KW-0479">Metal-binding</keyword>
<feature type="compositionally biased region" description="Low complexity" evidence="6">
    <location>
        <begin position="158"/>
        <end position="183"/>
    </location>
</feature>
<evidence type="ECO:0000256" key="4">
    <source>
        <dbReference type="PROSITE-ProRule" id="PRU00042"/>
    </source>
</evidence>
<evidence type="ECO:0000313" key="12">
    <source>
        <dbReference type="Proteomes" id="UP000823749"/>
    </source>
</evidence>
<evidence type="ECO:0000256" key="2">
    <source>
        <dbReference type="ARBA" id="ARBA00022989"/>
    </source>
</evidence>
<dbReference type="InterPro" id="IPR013087">
    <property type="entry name" value="Znf_C2H2_type"/>
</dbReference>
<dbReference type="GO" id="GO:0016887">
    <property type="term" value="F:ATP hydrolysis activity"/>
    <property type="evidence" value="ECO:0007669"/>
    <property type="project" value="InterPro"/>
</dbReference>
<dbReference type="Pfam" id="PF13912">
    <property type="entry name" value="zf-C2H2_6"/>
    <property type="match status" value="4"/>
</dbReference>
<dbReference type="Gene3D" id="3.40.50.300">
    <property type="entry name" value="P-loop containing nucleotide triphosphate hydrolases"/>
    <property type="match status" value="1"/>
</dbReference>
<dbReference type="PROSITE" id="PS00028">
    <property type="entry name" value="ZINC_FINGER_C2H2_1"/>
    <property type="match status" value="4"/>
</dbReference>
<dbReference type="PANTHER" id="PTHR36390">
    <property type="entry name" value="MYOSIN HEAVY CHAIN-LIKE PROTEIN"/>
    <property type="match status" value="1"/>
</dbReference>
<feature type="domain" description="C2H2-type" evidence="8">
    <location>
        <begin position="612"/>
        <end position="634"/>
    </location>
</feature>
<protein>
    <submittedName>
        <fullName evidence="11">Uncharacterized protein</fullName>
    </submittedName>
</protein>
<keyword evidence="4" id="KW-0862">Zinc</keyword>
<keyword evidence="1 7" id="KW-0812">Transmembrane</keyword>
<feature type="compositionally biased region" description="Basic residues" evidence="6">
    <location>
        <begin position="145"/>
        <end position="154"/>
    </location>
</feature>
<dbReference type="InterPro" id="IPR027417">
    <property type="entry name" value="P-loop_NTPase"/>
</dbReference>
<feature type="domain" description="C2H2-type" evidence="8">
    <location>
        <begin position="93"/>
        <end position="120"/>
    </location>
</feature>
<dbReference type="PROSITE" id="PS50893">
    <property type="entry name" value="ABC_TRANSPORTER_2"/>
    <property type="match status" value="1"/>
</dbReference>
<dbReference type="InterPro" id="IPR036640">
    <property type="entry name" value="ABC1_TM_sf"/>
</dbReference>
<reference evidence="11" key="1">
    <citation type="submission" date="2020-08" db="EMBL/GenBank/DDBJ databases">
        <title>Plant Genome Project.</title>
        <authorList>
            <person name="Zhang R.-G."/>
        </authorList>
    </citation>
    <scope>NUCLEOTIDE SEQUENCE</scope>
    <source>
        <strain evidence="11">WSP0</strain>
        <tissue evidence="11">Leaf</tissue>
    </source>
</reference>
<feature type="compositionally biased region" description="Low complexity" evidence="6">
    <location>
        <begin position="438"/>
        <end position="449"/>
    </location>
</feature>
<dbReference type="GO" id="GO:0005524">
    <property type="term" value="F:ATP binding"/>
    <property type="evidence" value="ECO:0007669"/>
    <property type="project" value="InterPro"/>
</dbReference>
<dbReference type="SMART" id="SM00355">
    <property type="entry name" value="ZnF_C2H2"/>
    <property type="match status" value="4"/>
</dbReference>
<proteinExistence type="predicted"/>
<dbReference type="PANTHER" id="PTHR36390:SF1">
    <property type="entry name" value="MYOSIN HEAVY CHAIN-LIKE PROTEIN"/>
    <property type="match status" value="1"/>
</dbReference>
<dbReference type="SUPFAM" id="SSF52540">
    <property type="entry name" value="P-loop containing nucleoside triphosphate hydrolases"/>
    <property type="match status" value="1"/>
</dbReference>
<organism evidence="11 12">
    <name type="scientific">Rhododendron griersonianum</name>
    <dbReference type="NCBI Taxonomy" id="479676"/>
    <lineage>
        <taxon>Eukaryota</taxon>
        <taxon>Viridiplantae</taxon>
        <taxon>Streptophyta</taxon>
        <taxon>Embryophyta</taxon>
        <taxon>Tracheophyta</taxon>
        <taxon>Spermatophyta</taxon>
        <taxon>Magnoliopsida</taxon>
        <taxon>eudicotyledons</taxon>
        <taxon>Gunneridae</taxon>
        <taxon>Pentapetalae</taxon>
        <taxon>asterids</taxon>
        <taxon>Ericales</taxon>
        <taxon>Ericaceae</taxon>
        <taxon>Ericoideae</taxon>
        <taxon>Rhodoreae</taxon>
        <taxon>Rhododendron</taxon>
    </lineage>
</organism>
<name>A0AAV6J5X3_9ERIC</name>
<evidence type="ECO:0000256" key="3">
    <source>
        <dbReference type="ARBA" id="ARBA00023136"/>
    </source>
</evidence>
<dbReference type="PROSITE" id="PS00211">
    <property type="entry name" value="ABC_TRANSPORTER_1"/>
    <property type="match status" value="1"/>
</dbReference>
<evidence type="ECO:0000259" key="9">
    <source>
        <dbReference type="PROSITE" id="PS50893"/>
    </source>
</evidence>
<dbReference type="Gene3D" id="3.30.160.60">
    <property type="entry name" value="Classic Zinc Finger"/>
    <property type="match status" value="2"/>
</dbReference>
<feature type="domain" description="C2H2-type" evidence="8">
    <location>
        <begin position="535"/>
        <end position="562"/>
    </location>
</feature>
<dbReference type="Proteomes" id="UP000823749">
    <property type="component" value="Chromosome 8"/>
</dbReference>
<dbReference type="InterPro" id="IPR036236">
    <property type="entry name" value="Znf_C2H2_sf"/>
</dbReference>
<feature type="region of interest" description="Disordered" evidence="6">
    <location>
        <begin position="130"/>
        <end position="184"/>
    </location>
</feature>
<evidence type="ECO:0000313" key="11">
    <source>
        <dbReference type="EMBL" id="KAG5536511.1"/>
    </source>
</evidence>
<gene>
    <name evidence="11" type="ORF">RHGRI_024071</name>
</gene>
<feature type="domain" description="ABC transporter" evidence="9">
    <location>
        <begin position="1151"/>
        <end position="1368"/>
    </location>
</feature>
<feature type="domain" description="C2H2-type" evidence="8">
    <location>
        <begin position="10"/>
        <end position="32"/>
    </location>
</feature>
<accession>A0AAV6J5X3</accession>
<feature type="domain" description="ABC transmembrane type-1" evidence="10">
    <location>
        <begin position="1431"/>
        <end position="1523"/>
    </location>
</feature>
<evidence type="ECO:0000256" key="6">
    <source>
        <dbReference type="SAM" id="MobiDB-lite"/>
    </source>
</evidence>
<keyword evidence="5" id="KW-0175">Coiled coil</keyword>
<evidence type="ECO:0000256" key="5">
    <source>
        <dbReference type="SAM" id="Coils"/>
    </source>
</evidence>
<dbReference type="GO" id="GO:0008270">
    <property type="term" value="F:zinc ion binding"/>
    <property type="evidence" value="ECO:0007669"/>
    <property type="project" value="UniProtKB-KW"/>
</dbReference>
<evidence type="ECO:0000259" key="8">
    <source>
        <dbReference type="PROSITE" id="PS50157"/>
    </source>
</evidence>
<keyword evidence="12" id="KW-1185">Reference proteome</keyword>
<sequence>MEEGQQMIKHVCKLCDKSFPCGRSLGGHMRSHVINSSPADQNDEKKLTKKNLSNPKNGLVERNEDDGYVLRENPKKTCRFADPNFEDSFLHEKFCKQCGKGFHSWKALFGHMKCHSEKFSNSLEADSWTSANQSETETAAAAAPNRKKRSRRVTRYISTTTTTNSSFSVANNNNTNNGSSSASEIDHQEQEEVALCLIMLSRDVGSKNSCFNSVDESSDNNFELLEAGSSIRSKRVTKNEGKNSWSSGGEAVKKFRKLRNGKLESTTLDSNSNSQFEIKQTEYGASGFSRNGSKESKLSKSDFQSHGFLGNDKLKKSKVEDGSRFEVCEVEPGKDLVKKNGWLDEAEFSSKKPVLDPKKLRNGKLNKSGFQNHGFLGNDKWKKSKVDDESRFEASEVELSKNLMKESGIEDQPEFSSQKHNLNPKKPRNGKLESTILESSSQFDSASEFSRNESTPNKSGFRGDGVLGNLKSKKPKLDDDSRFGPSELELGKDPISENGGLDRAEFSSKKHNLNKKRCRDLMNNPELGSESRSKFECTTCNRAFHSYQALGGHRASHKKTKGCCFSSKIDGSENSIETENISLIKNEELIEQQEAKNSCVVVSKNKDKKGAHECPICFRVFSSGQALGGHKRSHLIAEAKSSNQTVVIQKPIPEIRDLLDLNLPAPVEEESSGNMSSRSCSTDNSFDVEELLQIETRCRELRKEKDMLRDSQPQSFELIRNLIMTLLTDYLQDQLNARNEENYCLGEHVHSLELKIAETGSLEETVGSLSEELNWSNSERLFLMQELESKEVELQNSASCIEKLEESVSSVALEYQCEIESMKLDMTTLEQRFFEVKKLQEEDAREKVRMNELIQDLEIQIQNDQEIIGSLEKENKELRFKFETSQRNAEVFCRKIEEEFKEWLERNDGPPLSNQSLSRDLEENISSCGNSLGPLLSRLPVAGATDADLRGKMDKMSSQIREYELLVKQLKEEVKEEKSKARDEAEDLAQEMAELRYQLTGLLEEERKRRACIEQISLQRIAQLEAQVGTDSSHKVFHISYLLTSATETRGSEMVRPSENWERLVRATLRREKLRHDGRGGHERAPSSIAGSVPPLLTRETNIDLILQAADVIQSEDPNVARIPFQFSVTSFGLFTLLGGDLTPSRSFTSMSLFAVLRMPLNMLPNLITQAKKPTLSNINLDIPVWSLVAVVGGTGEEKTSLISAMIGELLPVDDSTVVIRGTVAYVPQISWIFNATVRENILFGSNFETSRYWKTIDVTALQHDLDLLVLLPGRDLTEIGERGVNISGGQKQRVSMVRAVYSNADVFNDCIKEELQGKTRVLITNQLHFLPQHVDEKEDDNNSDFKSLKSVDCVMPNGLPESGNPKSTRKVVKSLLIKQEEMETGVVSWKVLTRYEDALGGFWVVMVLFMCYVLTEVLQVSSDGDPVKLFWLITSSLHTARRFDDTMLQSVLRAPMLFFQTNPIGRVINRFAKDLGDIDRNFANFANMFLGQVWQLLSTFVLIGIVSTISIWALFYAAYLYYQWNARSIHSPFLTVGMLSPF</sequence>
<evidence type="ECO:0000256" key="7">
    <source>
        <dbReference type="SAM" id="Phobius"/>
    </source>
</evidence>
<feature type="compositionally biased region" description="Basic and acidic residues" evidence="6">
    <location>
        <begin position="379"/>
        <end position="394"/>
    </location>
</feature>
<dbReference type="SUPFAM" id="SSF90123">
    <property type="entry name" value="ABC transporter transmembrane region"/>
    <property type="match status" value="1"/>
</dbReference>
<feature type="coiled-coil region" evidence="5">
    <location>
        <begin position="953"/>
        <end position="1005"/>
    </location>
</feature>
<dbReference type="PROSITE" id="PS50157">
    <property type="entry name" value="ZINC_FINGER_C2H2_2"/>
    <property type="match status" value="4"/>
</dbReference>
<feature type="transmembrane region" description="Helical" evidence="7">
    <location>
        <begin position="1497"/>
        <end position="1523"/>
    </location>
</feature>
<evidence type="ECO:0000259" key="10">
    <source>
        <dbReference type="PROSITE" id="PS50929"/>
    </source>
</evidence>
<feature type="compositionally biased region" description="Basic and acidic residues" evidence="6">
    <location>
        <begin position="489"/>
        <end position="502"/>
    </location>
</feature>
<feature type="region of interest" description="Disordered" evidence="6">
    <location>
        <begin position="359"/>
        <end position="502"/>
    </location>
</feature>
<dbReference type="InterPro" id="IPR011527">
    <property type="entry name" value="ABC1_TM_dom"/>
</dbReference>
<keyword evidence="4" id="KW-0863">Zinc-finger</keyword>
<dbReference type="InterPro" id="IPR003439">
    <property type="entry name" value="ABC_transporter-like_ATP-bd"/>
</dbReference>
<dbReference type="PROSITE" id="PS50929">
    <property type="entry name" value="ABC_TM1F"/>
    <property type="match status" value="1"/>
</dbReference>
<dbReference type="GO" id="GO:0140359">
    <property type="term" value="F:ABC-type transporter activity"/>
    <property type="evidence" value="ECO:0007669"/>
    <property type="project" value="InterPro"/>
</dbReference>
<dbReference type="EMBL" id="JACTNZ010000008">
    <property type="protein sequence ID" value="KAG5536511.1"/>
    <property type="molecule type" value="Genomic_DNA"/>
</dbReference>
<dbReference type="InterPro" id="IPR017871">
    <property type="entry name" value="ABC_transporter-like_CS"/>
</dbReference>
<evidence type="ECO:0000256" key="1">
    <source>
        <dbReference type="ARBA" id="ARBA00022692"/>
    </source>
</evidence>